<proteinExistence type="predicted"/>
<reference evidence="4" key="1">
    <citation type="submission" date="2023-07" db="EMBL/GenBank/DDBJ databases">
        <title>Functional and genomic diversity of the sorghum phyllosphere microbiome.</title>
        <authorList>
            <person name="Shade A."/>
        </authorList>
    </citation>
    <scope>NUCLEOTIDE SEQUENCE [LARGE SCALE GENOMIC DNA]</scope>
    <source>
        <strain evidence="4">SORGH_AS_0422</strain>
    </source>
</reference>
<dbReference type="Gene3D" id="2.60.40.4120">
    <property type="match status" value="1"/>
</dbReference>
<comment type="caution">
    <text evidence="3">The sequence shown here is derived from an EMBL/GenBank/DDBJ whole genome shotgun (WGS) entry which is preliminary data.</text>
</comment>
<dbReference type="PROSITE" id="PS51257">
    <property type="entry name" value="PROKAR_LIPOPROTEIN"/>
    <property type="match status" value="1"/>
</dbReference>
<name>A0ABU3GNN3_9SPHI</name>
<keyword evidence="1" id="KW-0732">Signal</keyword>
<evidence type="ECO:0000256" key="1">
    <source>
        <dbReference type="SAM" id="SignalP"/>
    </source>
</evidence>
<feature type="chain" id="PRO_5046944013" description="DUF5018 domain-containing protein" evidence="1">
    <location>
        <begin position="24"/>
        <end position="168"/>
    </location>
</feature>
<dbReference type="InterPro" id="IPR054460">
    <property type="entry name" value="DUF5018-rel"/>
</dbReference>
<evidence type="ECO:0000313" key="3">
    <source>
        <dbReference type="EMBL" id="MDT3401200.1"/>
    </source>
</evidence>
<protein>
    <recommendedName>
        <fullName evidence="2">DUF5018 domain-containing protein</fullName>
    </recommendedName>
</protein>
<dbReference type="RefSeq" id="WP_311947062.1">
    <property type="nucleotide sequence ID" value="NZ_JAVLVU010000001.1"/>
</dbReference>
<organism evidence="3 4">
    <name type="scientific">Mucilaginibacter terrae</name>
    <dbReference type="NCBI Taxonomy" id="1955052"/>
    <lineage>
        <taxon>Bacteria</taxon>
        <taxon>Pseudomonadati</taxon>
        <taxon>Bacteroidota</taxon>
        <taxon>Sphingobacteriia</taxon>
        <taxon>Sphingobacteriales</taxon>
        <taxon>Sphingobacteriaceae</taxon>
        <taxon>Mucilaginibacter</taxon>
    </lineage>
</organism>
<dbReference type="EMBL" id="JAVLVU010000001">
    <property type="protein sequence ID" value="MDT3401200.1"/>
    <property type="molecule type" value="Genomic_DNA"/>
</dbReference>
<evidence type="ECO:0000313" key="4">
    <source>
        <dbReference type="Proteomes" id="UP001258315"/>
    </source>
</evidence>
<evidence type="ECO:0000259" key="2">
    <source>
        <dbReference type="Pfam" id="PF22243"/>
    </source>
</evidence>
<gene>
    <name evidence="3" type="ORF">QE417_000272</name>
</gene>
<dbReference type="Proteomes" id="UP001258315">
    <property type="component" value="Unassembled WGS sequence"/>
</dbReference>
<sequence length="168" mass="17928">MKIFKTFGTLLSLLLLLSSCLKSGLDELPNSDLNSISTITFEHRWIANNANGYETLCRQAMTLSNNKPGVAPLDKEIKTTITVPAANDGTASAPSAYNAFKTPVRNSVSRSQLYLFAVISPAAKIEPVDGAPVMGLPGDFSAGSYKYKVTSASGKSVIYTVTIDGFIK</sequence>
<feature type="signal peptide" evidence="1">
    <location>
        <begin position="1"/>
        <end position="23"/>
    </location>
</feature>
<accession>A0ABU3GNN3</accession>
<dbReference type="Pfam" id="PF22243">
    <property type="entry name" value="DUF5018-rel"/>
    <property type="match status" value="1"/>
</dbReference>
<feature type="domain" description="DUF5018" evidence="2">
    <location>
        <begin position="36"/>
        <end position="162"/>
    </location>
</feature>
<keyword evidence="4" id="KW-1185">Reference proteome</keyword>